<comment type="caution">
    <text evidence="2">The sequence shown here is derived from an EMBL/GenBank/DDBJ whole genome shotgun (WGS) entry which is preliminary data.</text>
</comment>
<name>A0A918ZKS7_9ACTN</name>
<feature type="domain" description="Effector-associated" evidence="1">
    <location>
        <begin position="254"/>
        <end position="332"/>
    </location>
</feature>
<proteinExistence type="predicted"/>
<dbReference type="InterPro" id="IPR045431">
    <property type="entry name" value="EAD2"/>
</dbReference>
<reference evidence="2" key="2">
    <citation type="submission" date="2020-09" db="EMBL/GenBank/DDBJ databases">
        <authorList>
            <person name="Sun Q."/>
            <person name="Ohkuma M."/>
        </authorList>
    </citation>
    <scope>NUCLEOTIDE SEQUENCE</scope>
    <source>
        <strain evidence="2">JCM 3302</strain>
    </source>
</reference>
<dbReference type="SUPFAM" id="SSF50494">
    <property type="entry name" value="Trypsin-like serine proteases"/>
    <property type="match status" value="1"/>
</dbReference>
<dbReference type="EMBL" id="BNBC01000002">
    <property type="protein sequence ID" value="GHE56735.1"/>
    <property type="molecule type" value="Genomic_DNA"/>
</dbReference>
<sequence length="347" mass="35525">MGETITVGPEGGQVRILSEDGAVWGAGALVAPAGAGLCVLTCAHVVTAALGLDDGARPEAREGAGHLVVDLPGRGWSARADVLTEAWSPPPPLDSPPPGALLTDRGDLAVLALHDGGHRLPRGAGPLPVAAHSPTDGRRVAIVGYPRGAPAGLVATAHPTGRGGACPEWVQLDGLHMTGAPVERGFSGAGVWDPADRRLVGIVTAALTERTAKVAWMLPVEAVTRLWPPLAAAVRAAPARACDPPSVEEQYELADALLDVPQIGHDSGRLLRAQLPAPVRRTAPDHPWPRQHLQGLVQSCMDHRGGCAALRAAVLALGAGSRSAEQAVAVLDRICCSAEPAAGGLDD</sequence>
<organism evidence="2 3">
    <name type="scientific">Streptomyces spiralis</name>
    <dbReference type="NCBI Taxonomy" id="66376"/>
    <lineage>
        <taxon>Bacteria</taxon>
        <taxon>Bacillati</taxon>
        <taxon>Actinomycetota</taxon>
        <taxon>Actinomycetes</taxon>
        <taxon>Kitasatosporales</taxon>
        <taxon>Streptomycetaceae</taxon>
        <taxon>Streptomyces</taxon>
    </lineage>
</organism>
<evidence type="ECO:0000313" key="3">
    <source>
        <dbReference type="Proteomes" id="UP000641386"/>
    </source>
</evidence>
<dbReference type="Pfam" id="PF19956">
    <property type="entry name" value="EAD2"/>
    <property type="match status" value="1"/>
</dbReference>
<evidence type="ECO:0000313" key="2">
    <source>
        <dbReference type="EMBL" id="GHE56735.1"/>
    </source>
</evidence>
<dbReference type="Proteomes" id="UP000641386">
    <property type="component" value="Unassembled WGS sequence"/>
</dbReference>
<reference evidence="2" key="1">
    <citation type="journal article" date="2014" name="Int. J. Syst. Evol. Microbiol.">
        <title>Complete genome sequence of Corynebacterium casei LMG S-19264T (=DSM 44701T), isolated from a smear-ripened cheese.</title>
        <authorList>
            <consortium name="US DOE Joint Genome Institute (JGI-PGF)"/>
            <person name="Walter F."/>
            <person name="Albersmeier A."/>
            <person name="Kalinowski J."/>
            <person name="Ruckert C."/>
        </authorList>
    </citation>
    <scope>NUCLEOTIDE SEQUENCE</scope>
    <source>
        <strain evidence="2">JCM 3302</strain>
    </source>
</reference>
<accession>A0A918ZKS7</accession>
<gene>
    <name evidence="2" type="ORF">GCM10014715_07210</name>
</gene>
<dbReference type="AlphaFoldDB" id="A0A918ZKS7"/>
<dbReference type="Gene3D" id="2.40.10.120">
    <property type="match status" value="1"/>
</dbReference>
<dbReference type="InterPro" id="IPR009003">
    <property type="entry name" value="Peptidase_S1_PA"/>
</dbReference>
<keyword evidence="3" id="KW-1185">Reference proteome</keyword>
<dbReference type="Pfam" id="PF13365">
    <property type="entry name" value="Trypsin_2"/>
    <property type="match status" value="1"/>
</dbReference>
<protein>
    <recommendedName>
        <fullName evidence="1">Effector-associated domain-containing protein</fullName>
    </recommendedName>
</protein>
<evidence type="ECO:0000259" key="1">
    <source>
        <dbReference type="Pfam" id="PF19956"/>
    </source>
</evidence>